<evidence type="ECO:0000313" key="2">
    <source>
        <dbReference type="EMBL" id="CAG8844339.1"/>
    </source>
</evidence>
<feature type="non-terminal residue" evidence="2">
    <location>
        <position position="339"/>
    </location>
</feature>
<evidence type="ECO:0000256" key="1">
    <source>
        <dbReference type="SAM" id="Phobius"/>
    </source>
</evidence>
<reference evidence="2 3" key="1">
    <citation type="submission" date="2021-06" db="EMBL/GenBank/DDBJ databases">
        <authorList>
            <person name="Kallberg Y."/>
            <person name="Tangrot J."/>
            <person name="Rosling A."/>
        </authorList>
    </citation>
    <scope>NUCLEOTIDE SEQUENCE [LARGE SCALE GENOMIC DNA]</scope>
    <source>
        <strain evidence="2 3">120-4 pot B 10/14</strain>
    </source>
</reference>
<name>A0ABN7WZR4_GIGMA</name>
<dbReference type="EMBL" id="CAJVQB010075537">
    <property type="protein sequence ID" value="CAG8844339.1"/>
    <property type="molecule type" value="Genomic_DNA"/>
</dbReference>
<feature type="transmembrane region" description="Helical" evidence="1">
    <location>
        <begin position="103"/>
        <end position="121"/>
    </location>
</feature>
<feature type="non-terminal residue" evidence="2">
    <location>
        <position position="1"/>
    </location>
</feature>
<keyword evidence="1" id="KW-1133">Transmembrane helix</keyword>
<keyword evidence="3" id="KW-1185">Reference proteome</keyword>
<accession>A0ABN7WZR4</accession>
<gene>
    <name evidence="2" type="ORF">GMARGA_LOCUS37046</name>
</gene>
<organism evidence="2 3">
    <name type="scientific">Gigaspora margarita</name>
    <dbReference type="NCBI Taxonomy" id="4874"/>
    <lineage>
        <taxon>Eukaryota</taxon>
        <taxon>Fungi</taxon>
        <taxon>Fungi incertae sedis</taxon>
        <taxon>Mucoromycota</taxon>
        <taxon>Glomeromycotina</taxon>
        <taxon>Glomeromycetes</taxon>
        <taxon>Diversisporales</taxon>
        <taxon>Gigasporaceae</taxon>
        <taxon>Gigaspora</taxon>
    </lineage>
</organism>
<sequence>NAAQENATQEDENSLELIELTDFSSYFIELLNTHLMQLNDDLENVSPFLVQCAIDIPTYDKSTKKVVKELIELIEDMNEFLWMYVIHVISTPYELIRLRYRKFLGMFIFSFWWLILLVKNMPQNFPNPTPPPMYFIKSTILAAKPKKHEDFTKHCDTPTMERFDCHDTIKITISQSNNTAKLLREGQYKIILEQLQSRALAVITELHDYLLKLNINIRECGIDATYNTNNFGMELYCFQAEVNGTGFPLAHLFLENNRTCGSETPSNKKPRNFSFNSLSELGTRFPFDGVEQSAKFCPKEYRKAIWKMMEKHFHQHPLIPTCDSQFITRRLIQEAAIQE</sequence>
<keyword evidence="1" id="KW-0472">Membrane</keyword>
<evidence type="ECO:0000313" key="3">
    <source>
        <dbReference type="Proteomes" id="UP000789901"/>
    </source>
</evidence>
<proteinExistence type="predicted"/>
<dbReference type="Proteomes" id="UP000789901">
    <property type="component" value="Unassembled WGS sequence"/>
</dbReference>
<protein>
    <submittedName>
        <fullName evidence="2">36008_t:CDS:1</fullName>
    </submittedName>
</protein>
<comment type="caution">
    <text evidence="2">The sequence shown here is derived from an EMBL/GenBank/DDBJ whole genome shotgun (WGS) entry which is preliminary data.</text>
</comment>
<keyword evidence="1" id="KW-0812">Transmembrane</keyword>